<keyword evidence="2" id="KW-1185">Reference proteome</keyword>
<protein>
    <submittedName>
        <fullName evidence="1">Uncharacterized protein</fullName>
    </submittedName>
</protein>
<comment type="caution">
    <text evidence="1">The sequence shown here is derived from an EMBL/GenBank/DDBJ whole genome shotgun (WGS) entry which is preliminary data.</text>
</comment>
<evidence type="ECO:0000313" key="2">
    <source>
        <dbReference type="Proteomes" id="UP000824881"/>
    </source>
</evidence>
<gene>
    <name evidence="1" type="ORF">CCMSSC00406_0009596</name>
</gene>
<proteinExistence type="predicted"/>
<reference evidence="1 2" key="1">
    <citation type="journal article" date="2021" name="Appl. Environ. Microbiol.">
        <title>Genetic linkage and physical mapping for an oyster mushroom Pleurotus cornucopiae and QTL analysis for the trait cap color.</title>
        <authorList>
            <person name="Zhang Y."/>
            <person name="Gao W."/>
            <person name="Sonnenberg A."/>
            <person name="Chen Q."/>
            <person name="Zhang J."/>
            <person name="Huang C."/>
        </authorList>
    </citation>
    <scope>NUCLEOTIDE SEQUENCE [LARGE SCALE GENOMIC DNA]</scope>
    <source>
        <strain evidence="1">CCMSSC00406</strain>
    </source>
</reference>
<accession>A0ACB7IVY8</accession>
<organism evidence="1 2">
    <name type="scientific">Pleurotus cornucopiae</name>
    <name type="common">Cornucopia mushroom</name>
    <dbReference type="NCBI Taxonomy" id="5321"/>
    <lineage>
        <taxon>Eukaryota</taxon>
        <taxon>Fungi</taxon>
        <taxon>Dikarya</taxon>
        <taxon>Basidiomycota</taxon>
        <taxon>Agaricomycotina</taxon>
        <taxon>Agaricomycetes</taxon>
        <taxon>Agaricomycetidae</taxon>
        <taxon>Agaricales</taxon>
        <taxon>Pleurotineae</taxon>
        <taxon>Pleurotaceae</taxon>
        <taxon>Pleurotus</taxon>
    </lineage>
</organism>
<dbReference type="EMBL" id="WQMT02000005">
    <property type="protein sequence ID" value="KAG9222145.1"/>
    <property type="molecule type" value="Genomic_DNA"/>
</dbReference>
<sequence>MLGYGGTAKPTEVEAYTNSRTAKDLIDILDAEGITKCIAIGHDWGSRVASRLADLYEDRFIAFAFLALGYIAPCPNFDMDEVLALTKKLAGYELLGYWKFFSAPDGAEIIEKNLRSFYSVLYPDDPEVWRKRLAPLGAFRAWVESGQTTAIGSWLSNEDQKVQTEALLKGGMTGPLSWYKVWTSGLTAEEDKGTAVSQQYRTLGLAAATSSREILSSNYSSHLSTVYNPPVMVWVSNRSAQTIIVAITNKTGGNPSNFEITPEPLLVETHGKNHWTRGGAETATVTFEKSGVKFETAINALDVLTVYNDTYIVQPSTKQQSIS</sequence>
<name>A0ACB7IVY8_PLECO</name>
<dbReference type="Proteomes" id="UP000824881">
    <property type="component" value="Unassembled WGS sequence"/>
</dbReference>
<evidence type="ECO:0000313" key="1">
    <source>
        <dbReference type="EMBL" id="KAG9222145.1"/>
    </source>
</evidence>